<reference evidence="2 3" key="1">
    <citation type="submission" date="2007-08" db="EMBL/GenBank/DDBJ databases">
        <title>Complete sequence of Roseiflexus castenholzii DSM 13941.</title>
        <authorList>
            <consortium name="US DOE Joint Genome Institute"/>
            <person name="Copeland A."/>
            <person name="Lucas S."/>
            <person name="Lapidus A."/>
            <person name="Barry K."/>
            <person name="Glavina del Rio T."/>
            <person name="Dalin E."/>
            <person name="Tice H."/>
            <person name="Pitluck S."/>
            <person name="Thompson L.S."/>
            <person name="Brettin T."/>
            <person name="Bruce D."/>
            <person name="Detter J.C."/>
            <person name="Han C."/>
            <person name="Tapia R."/>
            <person name="Schmutz J."/>
            <person name="Larimer F."/>
            <person name="Land M."/>
            <person name="Hauser L."/>
            <person name="Kyrpides N."/>
            <person name="Mikhailova N."/>
            <person name="Bryant D.A."/>
            <person name="Hanada S."/>
            <person name="Tsukatani Y."/>
            <person name="Richardson P."/>
        </authorList>
    </citation>
    <scope>NUCLEOTIDE SEQUENCE [LARGE SCALE GENOMIC DNA]</scope>
    <source>
        <strain evidence="3">DSM 13941 / HLO8</strain>
    </source>
</reference>
<dbReference type="eggNOG" id="COG3693">
    <property type="taxonomic scope" value="Bacteria"/>
</dbReference>
<dbReference type="InterPro" id="IPR017853">
    <property type="entry name" value="GH"/>
</dbReference>
<dbReference type="AlphaFoldDB" id="A7NP69"/>
<dbReference type="OrthoDB" id="138764at2"/>
<dbReference type="PANTHER" id="PTHR12631">
    <property type="entry name" value="ALPHA-L-IDURONIDASE"/>
    <property type="match status" value="1"/>
</dbReference>
<dbReference type="EMBL" id="CP000804">
    <property type="protein sequence ID" value="ABU59365.1"/>
    <property type="molecule type" value="Genomic_DNA"/>
</dbReference>
<keyword evidence="3" id="KW-1185">Reference proteome</keyword>
<dbReference type="STRING" id="383372.Rcas_3314"/>
<dbReference type="SUPFAM" id="SSF51445">
    <property type="entry name" value="(Trans)glycosidases"/>
    <property type="match status" value="1"/>
</dbReference>
<organism evidence="2 3">
    <name type="scientific">Roseiflexus castenholzii (strain DSM 13941 / HLO8)</name>
    <dbReference type="NCBI Taxonomy" id="383372"/>
    <lineage>
        <taxon>Bacteria</taxon>
        <taxon>Bacillati</taxon>
        <taxon>Chloroflexota</taxon>
        <taxon>Chloroflexia</taxon>
        <taxon>Chloroflexales</taxon>
        <taxon>Roseiflexineae</taxon>
        <taxon>Roseiflexaceae</taxon>
        <taxon>Roseiflexus</taxon>
    </lineage>
</organism>
<feature type="chain" id="PRO_5002714162" description="Asl1-like glycosyl hydrolase catalytic domain-containing protein" evidence="1">
    <location>
        <begin position="26"/>
        <end position="500"/>
    </location>
</feature>
<feature type="signal peptide" evidence="1">
    <location>
        <begin position="1"/>
        <end position="25"/>
    </location>
</feature>
<dbReference type="KEGG" id="rca:Rcas_3314"/>
<dbReference type="CAZy" id="GH39">
    <property type="family name" value="Glycoside Hydrolase Family 39"/>
</dbReference>
<dbReference type="HOGENOM" id="CLU_589089_0_0_0"/>
<evidence type="ECO:0000313" key="3">
    <source>
        <dbReference type="Proteomes" id="UP000000263"/>
    </source>
</evidence>
<sequence>MVRFLRFFVAIVLLDALAAALPAAAQQEPLPERPGDRTVGDMFPTTLPVDAPDSGMLTGIQAVSQVYLPLISMPAPPNPFGFDVRTYAPDAVMPLVVEANPRWSRAGDVLWALVEPVRGGGYRWEALADVERNVRRLRATGIEPTLIVQWSPSWAQSIPGKLCSAPRPDTIGEFAAFMRAVAQRFSSGDLRVDYWEIWNEPDFRPDEVKGDEGFGCWATYAAPYYGGDYYGQVLRAVYPAVKAGNPNAQVWGGALMHRWPDDTQTLGFVRGMLAAGAANSFDALSFHAYGEWGAGDRLLFKYWRLRRLLDEHGLNTKPMVATEIAATCTAPSICPPDFQRRQANYAARIYAQAIALSLLGAFWYPISFRGEGFLHSHLVDETDDGPTPRPSFYAFRNSARLLAGARYIGPPPVEPAPGQIGDVQVLTFEKGRNRLYVLWVPRTDFPVLYNLPVPPGVTAICTDQLNLSTPATYYCSDVNRDGLIPRAVNELPQYVEVVAP</sequence>
<dbReference type="Gene3D" id="3.20.20.80">
    <property type="entry name" value="Glycosidases"/>
    <property type="match status" value="1"/>
</dbReference>
<accession>A7NP69</accession>
<proteinExistence type="predicted"/>
<keyword evidence="1" id="KW-0732">Signal</keyword>
<dbReference type="Proteomes" id="UP000000263">
    <property type="component" value="Chromosome"/>
</dbReference>
<protein>
    <recommendedName>
        <fullName evidence="4">Asl1-like glycosyl hydrolase catalytic domain-containing protein</fullName>
    </recommendedName>
</protein>
<dbReference type="GO" id="GO:0004553">
    <property type="term" value="F:hydrolase activity, hydrolyzing O-glycosyl compounds"/>
    <property type="evidence" value="ECO:0007669"/>
    <property type="project" value="TreeGrafter"/>
</dbReference>
<evidence type="ECO:0008006" key="4">
    <source>
        <dbReference type="Google" id="ProtNLM"/>
    </source>
</evidence>
<dbReference type="RefSeq" id="WP_012121789.1">
    <property type="nucleotide sequence ID" value="NC_009767.1"/>
</dbReference>
<dbReference type="InterPro" id="IPR051923">
    <property type="entry name" value="Glycosyl_Hydrolase_39"/>
</dbReference>
<name>A7NP69_ROSCS</name>
<dbReference type="PANTHER" id="PTHR12631:SF10">
    <property type="entry name" value="BETA-XYLOSIDASE-LIKE PROTEIN-RELATED"/>
    <property type="match status" value="1"/>
</dbReference>
<evidence type="ECO:0000256" key="1">
    <source>
        <dbReference type="SAM" id="SignalP"/>
    </source>
</evidence>
<gene>
    <name evidence="2" type="ordered locus">Rcas_3314</name>
</gene>
<evidence type="ECO:0000313" key="2">
    <source>
        <dbReference type="EMBL" id="ABU59365.1"/>
    </source>
</evidence>